<dbReference type="PANTHER" id="PTHR46623:SF6">
    <property type="entry name" value="ALPHA_BETA-HYDROLASES SUPERFAMILY PROTEIN"/>
    <property type="match status" value="1"/>
</dbReference>
<dbReference type="AlphaFoldDB" id="A0A6I2L2D3"/>
<dbReference type="PANTHER" id="PTHR46623">
    <property type="entry name" value="CARBOXYMETHYLENEBUTENOLIDASE-RELATED"/>
    <property type="match status" value="1"/>
</dbReference>
<dbReference type="InterPro" id="IPR029058">
    <property type="entry name" value="AB_hydrolase_fold"/>
</dbReference>
<feature type="domain" description="Dienelactone hydrolase" evidence="1">
    <location>
        <begin position="14"/>
        <end position="230"/>
    </location>
</feature>
<evidence type="ECO:0000313" key="3">
    <source>
        <dbReference type="Proteomes" id="UP000433309"/>
    </source>
</evidence>
<proteinExistence type="predicted"/>
<protein>
    <submittedName>
        <fullName evidence="2">Dienelactone hydrolase family protein</fullName>
    </submittedName>
</protein>
<comment type="caution">
    <text evidence="2">The sequence shown here is derived from an EMBL/GenBank/DDBJ whole genome shotgun (WGS) entry which is preliminary data.</text>
</comment>
<sequence length="232" mass="24540">MSDTLTIQVADGSFNCYVARPANVASAPVIVVLQEIFGVNAGIRSIADDYAAKGYIAVAPDLFWRAEPGLNMSEDNPGDWARGFALYSAYNFDGGVGDIAAVVAAARTLPGASGKVGVTGYCLGGLMTYLTAARAEADAFVAYYGGGTENYAAEALNVDKPLLYHLAEEDEYINKAAQETIHAAFNSNPHIELHNYPACNHAFARPGGNHYDTAAASLANARTDAFFKQNLS</sequence>
<dbReference type="Pfam" id="PF01738">
    <property type="entry name" value="DLH"/>
    <property type="match status" value="1"/>
</dbReference>
<dbReference type="EMBL" id="WKJK01000011">
    <property type="protein sequence ID" value="MRW92475.1"/>
    <property type="molecule type" value="Genomic_DNA"/>
</dbReference>
<dbReference type="GO" id="GO:0016787">
    <property type="term" value="F:hydrolase activity"/>
    <property type="evidence" value="ECO:0007669"/>
    <property type="project" value="UniProtKB-KW"/>
</dbReference>
<dbReference type="Gene3D" id="3.40.50.1820">
    <property type="entry name" value="alpha/beta hydrolase"/>
    <property type="match status" value="1"/>
</dbReference>
<keyword evidence="3" id="KW-1185">Reference proteome</keyword>
<gene>
    <name evidence="2" type="ORF">GJ699_20970</name>
</gene>
<evidence type="ECO:0000313" key="2">
    <source>
        <dbReference type="EMBL" id="MRW92475.1"/>
    </source>
</evidence>
<reference evidence="2 3" key="1">
    <citation type="submission" date="2019-11" db="EMBL/GenBank/DDBJ databases">
        <title>Novel species isolated from a subtropical stream in China.</title>
        <authorList>
            <person name="Lu H."/>
        </authorList>
    </citation>
    <scope>NUCLEOTIDE SEQUENCE [LARGE SCALE GENOMIC DNA]</scope>
    <source>
        <strain evidence="2 3">FT80W</strain>
    </source>
</reference>
<dbReference type="InterPro" id="IPR051049">
    <property type="entry name" value="Dienelactone_hydrolase-like"/>
</dbReference>
<accession>A0A6I2L2D3</accession>
<dbReference type="Proteomes" id="UP000433309">
    <property type="component" value="Unassembled WGS sequence"/>
</dbReference>
<organism evidence="2 3">
    <name type="scientific">Duganella guangzhouensis</name>
    <dbReference type="NCBI Taxonomy" id="2666084"/>
    <lineage>
        <taxon>Bacteria</taxon>
        <taxon>Pseudomonadati</taxon>
        <taxon>Pseudomonadota</taxon>
        <taxon>Betaproteobacteria</taxon>
        <taxon>Burkholderiales</taxon>
        <taxon>Oxalobacteraceae</taxon>
        <taxon>Telluria group</taxon>
        <taxon>Duganella</taxon>
    </lineage>
</organism>
<dbReference type="RefSeq" id="WP_154379901.1">
    <property type="nucleotide sequence ID" value="NZ_WKJK01000011.1"/>
</dbReference>
<dbReference type="InterPro" id="IPR002925">
    <property type="entry name" value="Dienelactn_hydro"/>
</dbReference>
<keyword evidence="2" id="KW-0378">Hydrolase</keyword>
<evidence type="ECO:0000259" key="1">
    <source>
        <dbReference type="Pfam" id="PF01738"/>
    </source>
</evidence>
<dbReference type="SUPFAM" id="SSF53474">
    <property type="entry name" value="alpha/beta-Hydrolases"/>
    <property type="match status" value="1"/>
</dbReference>
<name>A0A6I2L2D3_9BURK</name>